<dbReference type="Proteomes" id="UP000800093">
    <property type="component" value="Unassembled WGS sequence"/>
</dbReference>
<dbReference type="PANTHER" id="PTHR42973:SF39">
    <property type="entry name" value="FAD-BINDING PCMH-TYPE DOMAIN-CONTAINING PROTEIN"/>
    <property type="match status" value="1"/>
</dbReference>
<name>A0A9P4ND57_9PLEO</name>
<dbReference type="PROSITE" id="PS51387">
    <property type="entry name" value="FAD_PCMH"/>
    <property type="match status" value="1"/>
</dbReference>
<comment type="similarity">
    <text evidence="2">Belongs to the oxygen-dependent FAD-linked oxidoreductase family.</text>
</comment>
<gene>
    <name evidence="7" type="ORF">CC78DRAFT_550020</name>
</gene>
<accession>A0A9P4ND57</accession>
<dbReference type="Pfam" id="PF01565">
    <property type="entry name" value="FAD_binding_4"/>
    <property type="match status" value="1"/>
</dbReference>
<dbReference type="InterPro" id="IPR012951">
    <property type="entry name" value="BBE"/>
</dbReference>
<dbReference type="Gene3D" id="3.30.465.10">
    <property type="match status" value="1"/>
</dbReference>
<dbReference type="AlphaFoldDB" id="A0A9P4ND57"/>
<dbReference type="SUPFAM" id="SSF56176">
    <property type="entry name" value="FAD-binding/transporter-associated domain-like"/>
    <property type="match status" value="1"/>
</dbReference>
<comment type="caution">
    <text evidence="7">The sequence shown here is derived from an EMBL/GenBank/DDBJ whole genome shotgun (WGS) entry which is preliminary data.</text>
</comment>
<evidence type="ECO:0000256" key="2">
    <source>
        <dbReference type="ARBA" id="ARBA00005466"/>
    </source>
</evidence>
<dbReference type="InterPro" id="IPR006094">
    <property type="entry name" value="Oxid_FAD_bind_N"/>
</dbReference>
<dbReference type="Gene3D" id="3.30.43.10">
    <property type="entry name" value="Uridine Diphospho-n-acetylenolpyruvylglucosamine Reductase, domain 2"/>
    <property type="match status" value="1"/>
</dbReference>
<comment type="cofactor">
    <cofactor evidence="1">
        <name>FAD</name>
        <dbReference type="ChEBI" id="CHEBI:57692"/>
    </cofactor>
</comment>
<reference evidence="8" key="1">
    <citation type="journal article" date="2020" name="Stud. Mycol.">
        <title>101 Dothideomycetes genomes: A test case for predicting lifestyles and emergence of pathogens.</title>
        <authorList>
            <person name="Haridas S."/>
            <person name="Albert R."/>
            <person name="Binder M."/>
            <person name="Bloem J."/>
            <person name="LaButti K."/>
            <person name="Salamov A."/>
            <person name="Andreopoulos B."/>
            <person name="Baker S."/>
            <person name="Barry K."/>
            <person name="Bills G."/>
            <person name="Bluhm B."/>
            <person name="Cannon C."/>
            <person name="Castanera R."/>
            <person name="Culley D."/>
            <person name="Daum C."/>
            <person name="Ezra D."/>
            <person name="Gonzalez J."/>
            <person name="Henrissat B."/>
            <person name="Kuo A."/>
            <person name="Liang C."/>
            <person name="Lipzen A."/>
            <person name="Lutzoni F."/>
            <person name="Magnuson J."/>
            <person name="Mondo S."/>
            <person name="Nolan M."/>
            <person name="Ohm R."/>
            <person name="Pangilinan J."/>
            <person name="Park H.-J."/>
            <person name="Ramirez L."/>
            <person name="Alfaro M."/>
            <person name="Sun H."/>
            <person name="Tritt A."/>
            <person name="Yoshinaga Y."/>
            <person name="Zwiers L.-H."/>
            <person name="Turgeon B."/>
            <person name="Goodwin S."/>
            <person name="Spatafora J."/>
            <person name="Crous P."/>
            <person name="Grigoriev I."/>
        </authorList>
    </citation>
    <scope>NUCLEOTIDE SEQUENCE [LARGE SCALE GENOMIC DNA]</scope>
    <source>
        <strain evidence="8">CBS 304.66</strain>
    </source>
</reference>
<keyword evidence="8" id="KW-1185">Reference proteome</keyword>
<feature type="domain" description="FAD-binding PCMH-type" evidence="6">
    <location>
        <begin position="41"/>
        <end position="211"/>
    </location>
</feature>
<sequence>MGSVSDVYGTLREQLKGSSAEVLTPDSEGYIQSIQRWSEHNVKQAHAVVKVASASDVSTTLRFVKENGIPFVVKGGGHSTSGSSSIDDGLVVDLSKLRKVTVDPESKTIKAGGGTIWEDVDVEAARYGLATVGGTVNHTGVGGLTLGGGYGYLTGKYGLTIDNLVSVDIVLASGEEVVASATSHPDLFWAVKGAGQNFGVVTAFTFQGHPQPNPIFAGPLIFLPDKLPQIVEFANKFHTKNDGNQALLMGFSAPPPANAPVVLTQIFHNGTEEEGKEFFKDLIDLGPIVNAAASIPYEKLNSLLNHASGFDGRKQFGSGAFKLPLNPDFVVQLHADFMAFVNTHERMNESLLLFETIPYGKVREFGEKGEAAGSFANRGDYYNVATCFKWFDPKLDDEIREFSKGLLRNASQSAGVEQDEKVRSVEGVGMYGNYTNLDVDAGQIFGSNAKKLQELKHKYDPDNLFSRGVRLVPRSLVVVN</sequence>
<dbReference type="EMBL" id="ML986578">
    <property type="protein sequence ID" value="KAF2271054.1"/>
    <property type="molecule type" value="Genomic_DNA"/>
</dbReference>
<dbReference type="Pfam" id="PF08031">
    <property type="entry name" value="BBE"/>
    <property type="match status" value="1"/>
</dbReference>
<dbReference type="InterPro" id="IPR016166">
    <property type="entry name" value="FAD-bd_PCMH"/>
</dbReference>
<evidence type="ECO:0000256" key="3">
    <source>
        <dbReference type="ARBA" id="ARBA00022630"/>
    </source>
</evidence>
<evidence type="ECO:0000313" key="8">
    <source>
        <dbReference type="Proteomes" id="UP000800093"/>
    </source>
</evidence>
<protein>
    <submittedName>
        <fullName evidence="7">FAD-binding domain-containing protein</fullName>
    </submittedName>
</protein>
<dbReference type="GO" id="GO:0016491">
    <property type="term" value="F:oxidoreductase activity"/>
    <property type="evidence" value="ECO:0007669"/>
    <property type="project" value="UniProtKB-KW"/>
</dbReference>
<evidence type="ECO:0000313" key="7">
    <source>
        <dbReference type="EMBL" id="KAF2271054.1"/>
    </source>
</evidence>
<organism evidence="7 8">
    <name type="scientific">Lojkania enalia</name>
    <dbReference type="NCBI Taxonomy" id="147567"/>
    <lineage>
        <taxon>Eukaryota</taxon>
        <taxon>Fungi</taxon>
        <taxon>Dikarya</taxon>
        <taxon>Ascomycota</taxon>
        <taxon>Pezizomycotina</taxon>
        <taxon>Dothideomycetes</taxon>
        <taxon>Pleosporomycetidae</taxon>
        <taxon>Pleosporales</taxon>
        <taxon>Pleosporales incertae sedis</taxon>
        <taxon>Lojkania</taxon>
    </lineage>
</organism>
<dbReference type="InterPro" id="IPR016167">
    <property type="entry name" value="FAD-bd_PCMH_sub1"/>
</dbReference>
<proteinExistence type="inferred from homology"/>
<keyword evidence="5" id="KW-0560">Oxidoreductase</keyword>
<dbReference type="InterPro" id="IPR050416">
    <property type="entry name" value="FAD-linked_Oxidoreductase"/>
</dbReference>
<dbReference type="OrthoDB" id="415825at2759"/>
<dbReference type="PANTHER" id="PTHR42973">
    <property type="entry name" value="BINDING OXIDOREDUCTASE, PUTATIVE (AFU_ORTHOLOGUE AFUA_1G17690)-RELATED"/>
    <property type="match status" value="1"/>
</dbReference>
<keyword evidence="4" id="KW-0274">FAD</keyword>
<evidence type="ECO:0000256" key="4">
    <source>
        <dbReference type="ARBA" id="ARBA00022827"/>
    </source>
</evidence>
<evidence type="ECO:0000259" key="6">
    <source>
        <dbReference type="PROSITE" id="PS51387"/>
    </source>
</evidence>
<evidence type="ECO:0000256" key="1">
    <source>
        <dbReference type="ARBA" id="ARBA00001974"/>
    </source>
</evidence>
<dbReference type="InterPro" id="IPR036318">
    <property type="entry name" value="FAD-bd_PCMH-like_sf"/>
</dbReference>
<dbReference type="GO" id="GO:0071949">
    <property type="term" value="F:FAD binding"/>
    <property type="evidence" value="ECO:0007669"/>
    <property type="project" value="InterPro"/>
</dbReference>
<evidence type="ECO:0000256" key="5">
    <source>
        <dbReference type="ARBA" id="ARBA00023002"/>
    </source>
</evidence>
<dbReference type="Gene3D" id="3.40.462.20">
    <property type="match status" value="1"/>
</dbReference>
<dbReference type="InterPro" id="IPR016169">
    <property type="entry name" value="FAD-bd_PCMH_sub2"/>
</dbReference>
<keyword evidence="3" id="KW-0285">Flavoprotein</keyword>